<feature type="compositionally biased region" description="Low complexity" evidence="2">
    <location>
        <begin position="330"/>
        <end position="340"/>
    </location>
</feature>
<dbReference type="AlphaFoldDB" id="A0AAN9W288"/>
<proteinExistence type="inferred from homology"/>
<evidence type="ECO:0000313" key="3">
    <source>
        <dbReference type="EMBL" id="KAK7868674.1"/>
    </source>
</evidence>
<organism evidence="3 4">
    <name type="scientific">Gryllus longicercus</name>
    <dbReference type="NCBI Taxonomy" id="2509291"/>
    <lineage>
        <taxon>Eukaryota</taxon>
        <taxon>Metazoa</taxon>
        <taxon>Ecdysozoa</taxon>
        <taxon>Arthropoda</taxon>
        <taxon>Hexapoda</taxon>
        <taxon>Insecta</taxon>
        <taxon>Pterygota</taxon>
        <taxon>Neoptera</taxon>
        <taxon>Polyneoptera</taxon>
        <taxon>Orthoptera</taxon>
        <taxon>Ensifera</taxon>
        <taxon>Gryllidea</taxon>
        <taxon>Grylloidea</taxon>
        <taxon>Gryllidae</taxon>
        <taxon>Gryllinae</taxon>
        <taxon>Gryllus</taxon>
    </lineage>
</organism>
<evidence type="ECO:0008006" key="5">
    <source>
        <dbReference type="Google" id="ProtNLM"/>
    </source>
</evidence>
<protein>
    <recommendedName>
        <fullName evidence="5">Constitutive coactivator of peroxisome proliferator-activated receptor gamma</fullName>
    </recommendedName>
</protein>
<dbReference type="InterPro" id="IPR029060">
    <property type="entry name" value="PIN-like_dom_sf"/>
</dbReference>
<accession>A0AAN9W288</accession>
<dbReference type="InterPro" id="IPR026784">
    <property type="entry name" value="Coact_PPARg"/>
</dbReference>
<dbReference type="Gene3D" id="3.40.50.1010">
    <property type="entry name" value="5'-nuclease"/>
    <property type="match status" value="1"/>
</dbReference>
<evidence type="ECO:0000313" key="4">
    <source>
        <dbReference type="Proteomes" id="UP001378592"/>
    </source>
</evidence>
<sequence>MGVRGLQTFMEKSSPDAAHEVNIKDIVRSYRRETGREVVIVVDGSSCLRPLYGRLDWICGGQVREYVEVFQNFIQAFQDIGVKLVFFFDGPTQARKRKVWVERRLKSLMDVYRVFDHIGRGKHLSQLGGDTILLPPATSYLAAHAIKTSEGCEVHRSVKECDEEIADYARQHNCFAILGQDSDYVIYDGPQYYLSAVHLNVEKMTTINYNRWALSRQLQLAPSLLPLLASLVGNDIVRSDDLLPFHQRLCKPQNRNARHNFKGRPSPRDVIYNVAKFIRDNVDERNLFQALPMISKRVFGDVGKASHLQLSVRSYSVNTSTEHCPEKAESSQQTSESQNSWKIIQKNAETRFKDGNLDSMVYAIMCGLPYESSTGLEDFRKLELPPSAAVYQPLRQRIYGIILHEMPGDPENRVVEEWCMAGEGSLNGPSRVCVILPRPGSSPAVGVLLITRDYPAYSQVENLC</sequence>
<dbReference type="GO" id="GO:0005634">
    <property type="term" value="C:nucleus"/>
    <property type="evidence" value="ECO:0007669"/>
    <property type="project" value="TreeGrafter"/>
</dbReference>
<evidence type="ECO:0000256" key="1">
    <source>
        <dbReference type="ARBA" id="ARBA00009495"/>
    </source>
</evidence>
<dbReference type="PANTHER" id="PTHR15976:SF17">
    <property type="entry name" value="CONSTITUTIVE COACTIVATOR OF PEROXISOME PROLIFERATOR-ACTIVATED RECEPTOR GAMMA"/>
    <property type="match status" value="1"/>
</dbReference>
<name>A0AAN9W288_9ORTH</name>
<dbReference type="SUPFAM" id="SSF88723">
    <property type="entry name" value="PIN domain-like"/>
    <property type="match status" value="1"/>
</dbReference>
<dbReference type="Proteomes" id="UP001378592">
    <property type="component" value="Unassembled WGS sequence"/>
</dbReference>
<dbReference type="PANTHER" id="PTHR15976">
    <property type="entry name" value="CONSTITUTIVE COACTIVATOR OF PEROXISOME PROLIFERATOR-ACTIVATED RECEPTOR GAMMA"/>
    <property type="match status" value="1"/>
</dbReference>
<reference evidence="3 4" key="1">
    <citation type="submission" date="2024-03" db="EMBL/GenBank/DDBJ databases">
        <title>The genome assembly and annotation of the cricket Gryllus longicercus Weissman &amp; Gray.</title>
        <authorList>
            <person name="Szrajer S."/>
            <person name="Gray D."/>
            <person name="Ylla G."/>
        </authorList>
    </citation>
    <scope>NUCLEOTIDE SEQUENCE [LARGE SCALE GENOMIC DNA]</scope>
    <source>
        <strain evidence="3">DAG 2021-001</strain>
        <tissue evidence="3">Whole body minus gut</tissue>
    </source>
</reference>
<keyword evidence="4" id="KW-1185">Reference proteome</keyword>
<comment type="caution">
    <text evidence="3">The sequence shown here is derived from an EMBL/GenBank/DDBJ whole genome shotgun (WGS) entry which is preliminary data.</text>
</comment>
<dbReference type="EMBL" id="JAZDUA010000089">
    <property type="protein sequence ID" value="KAK7868674.1"/>
    <property type="molecule type" value="Genomic_DNA"/>
</dbReference>
<evidence type="ECO:0000256" key="2">
    <source>
        <dbReference type="SAM" id="MobiDB-lite"/>
    </source>
</evidence>
<feature type="region of interest" description="Disordered" evidence="2">
    <location>
        <begin position="321"/>
        <end position="340"/>
    </location>
</feature>
<gene>
    <name evidence="3" type="ORF">R5R35_006967</name>
</gene>
<comment type="similarity">
    <text evidence="1">Belongs to the constitutive coactivator of PPAR-gamma family.</text>
</comment>